<sequence length="93" mass="10403">MAKILLWISAVLLAVFVIKTQYLTSKTYEPFVAGCVSSGNASQEQCECLSDYVHKRYSDLEVRAIMDNRLGDELSQTKVEQDIRQGSQVCANP</sequence>
<dbReference type="RefSeq" id="WP_201348492.1">
    <property type="nucleotide sequence ID" value="NZ_AP014546.1"/>
</dbReference>
<organism evidence="1 2">
    <name type="scientific">Neptunomonas japonica JAMM 1380</name>
    <dbReference type="NCBI Taxonomy" id="1441457"/>
    <lineage>
        <taxon>Bacteria</taxon>
        <taxon>Pseudomonadati</taxon>
        <taxon>Pseudomonadota</taxon>
        <taxon>Gammaproteobacteria</taxon>
        <taxon>Oceanospirillales</taxon>
        <taxon>Oceanospirillaceae</taxon>
        <taxon>Neptunomonas</taxon>
    </lineage>
</organism>
<accession>A0A7R6PVP2</accession>
<proteinExistence type="predicted"/>
<dbReference type="AlphaFoldDB" id="A0A7R6PVP2"/>
<keyword evidence="2" id="KW-1185">Reference proteome</keyword>
<protein>
    <submittedName>
        <fullName evidence="1">Uncharacterized protein</fullName>
    </submittedName>
</protein>
<dbReference type="KEGG" id="njp:NEJAP_3477"/>
<evidence type="ECO:0000313" key="1">
    <source>
        <dbReference type="EMBL" id="BBB31415.1"/>
    </source>
</evidence>
<evidence type="ECO:0000313" key="2">
    <source>
        <dbReference type="Proteomes" id="UP000595332"/>
    </source>
</evidence>
<gene>
    <name evidence="1" type="ORF">NEJAP_3477</name>
</gene>
<dbReference type="EMBL" id="AP014546">
    <property type="protein sequence ID" value="BBB31415.1"/>
    <property type="molecule type" value="Genomic_DNA"/>
</dbReference>
<reference evidence="1 2" key="1">
    <citation type="journal article" date="2008" name="Int. J. Syst. Evol. Microbiol.">
        <title>Neptunomonas japonica sp. nov., an Osedax japonicus symbiont-like bacterium isolated from sediment adjacent to sperm whale carcasses off Kagoshima, Japan.</title>
        <authorList>
            <person name="Miyazaki M."/>
            <person name="Nogi Y."/>
            <person name="Fujiwara Y."/>
            <person name="Kawato M."/>
            <person name="Kubokawa K."/>
            <person name="Horikoshi K."/>
        </authorList>
    </citation>
    <scope>NUCLEOTIDE SEQUENCE [LARGE SCALE GENOMIC DNA]</scope>
    <source>
        <strain evidence="1 2">JAMM 1380</strain>
    </source>
</reference>
<dbReference type="Proteomes" id="UP000595332">
    <property type="component" value="Chromosome"/>
</dbReference>
<name>A0A7R6PVP2_9GAMM</name>